<proteinExistence type="predicted"/>
<dbReference type="EMBL" id="OX459960">
    <property type="protein sequence ID" value="CAI9165130.1"/>
    <property type="molecule type" value="Genomic_DNA"/>
</dbReference>
<evidence type="ECO:0000313" key="1">
    <source>
        <dbReference type="EMBL" id="CAI9165130.1"/>
    </source>
</evidence>
<reference evidence="1" key="1">
    <citation type="submission" date="2023-04" db="EMBL/GenBank/DDBJ databases">
        <authorList>
            <consortium name="ELIXIR-Norway"/>
        </authorList>
    </citation>
    <scope>NUCLEOTIDE SEQUENCE [LARGE SCALE GENOMIC DNA]</scope>
</reference>
<keyword evidence="2" id="KW-1185">Reference proteome</keyword>
<accession>A0ABN8YU61</accession>
<gene>
    <name evidence="1" type="ORF">MRATA1EN1_LOCUS14092</name>
</gene>
<dbReference type="Proteomes" id="UP001176941">
    <property type="component" value="Chromosome 24"/>
</dbReference>
<sequence>MRNQFPIVLVLGASPPPDNFSFHVLTRPVTLGLPALTSHHYLFSLLDFPLMDVTPQLLAFWEASAPVNFVNFSWLHSRSPDNPKRRVEGAEVPPSLSLVIRVWLTGLWGTHSGGLAGRFQKQPPL</sequence>
<evidence type="ECO:0000313" key="2">
    <source>
        <dbReference type="Proteomes" id="UP001176941"/>
    </source>
</evidence>
<protein>
    <submittedName>
        <fullName evidence="1">Uncharacterized protein</fullName>
    </submittedName>
</protein>
<name>A0ABN8YU61_RANTA</name>
<organism evidence="1 2">
    <name type="scientific">Rangifer tarandus platyrhynchus</name>
    <name type="common">Svalbard reindeer</name>
    <dbReference type="NCBI Taxonomy" id="3082113"/>
    <lineage>
        <taxon>Eukaryota</taxon>
        <taxon>Metazoa</taxon>
        <taxon>Chordata</taxon>
        <taxon>Craniata</taxon>
        <taxon>Vertebrata</taxon>
        <taxon>Euteleostomi</taxon>
        <taxon>Mammalia</taxon>
        <taxon>Eutheria</taxon>
        <taxon>Laurasiatheria</taxon>
        <taxon>Artiodactyla</taxon>
        <taxon>Ruminantia</taxon>
        <taxon>Pecora</taxon>
        <taxon>Cervidae</taxon>
        <taxon>Odocoileinae</taxon>
        <taxon>Rangifer</taxon>
    </lineage>
</organism>